<organism evidence="1 2">
    <name type="scientific">Hyalomma asiaticum</name>
    <name type="common">Tick</name>
    <dbReference type="NCBI Taxonomy" id="266040"/>
    <lineage>
        <taxon>Eukaryota</taxon>
        <taxon>Metazoa</taxon>
        <taxon>Ecdysozoa</taxon>
        <taxon>Arthropoda</taxon>
        <taxon>Chelicerata</taxon>
        <taxon>Arachnida</taxon>
        <taxon>Acari</taxon>
        <taxon>Parasitiformes</taxon>
        <taxon>Ixodida</taxon>
        <taxon>Ixodoidea</taxon>
        <taxon>Ixodidae</taxon>
        <taxon>Hyalomminae</taxon>
        <taxon>Hyalomma</taxon>
    </lineage>
</organism>
<evidence type="ECO:0000313" key="1">
    <source>
        <dbReference type="EMBL" id="KAH6942201.1"/>
    </source>
</evidence>
<comment type="caution">
    <text evidence="1">The sequence shown here is derived from an EMBL/GenBank/DDBJ whole genome shotgun (WGS) entry which is preliminary data.</text>
</comment>
<protein>
    <submittedName>
        <fullName evidence="1">Uncharacterized protein</fullName>
    </submittedName>
</protein>
<reference evidence="1" key="1">
    <citation type="submission" date="2020-05" db="EMBL/GenBank/DDBJ databases">
        <title>Large-scale comparative analyses of tick genomes elucidate their genetic diversity and vector capacities.</title>
        <authorList>
            <person name="Jia N."/>
            <person name="Wang J."/>
            <person name="Shi W."/>
            <person name="Du L."/>
            <person name="Sun Y."/>
            <person name="Zhan W."/>
            <person name="Jiang J."/>
            <person name="Wang Q."/>
            <person name="Zhang B."/>
            <person name="Ji P."/>
            <person name="Sakyi L.B."/>
            <person name="Cui X."/>
            <person name="Yuan T."/>
            <person name="Jiang B."/>
            <person name="Yang W."/>
            <person name="Lam T.T.-Y."/>
            <person name="Chang Q."/>
            <person name="Ding S."/>
            <person name="Wang X."/>
            <person name="Zhu J."/>
            <person name="Ruan X."/>
            <person name="Zhao L."/>
            <person name="Wei J."/>
            <person name="Que T."/>
            <person name="Du C."/>
            <person name="Cheng J."/>
            <person name="Dai P."/>
            <person name="Han X."/>
            <person name="Huang E."/>
            <person name="Gao Y."/>
            <person name="Liu J."/>
            <person name="Shao H."/>
            <person name="Ye R."/>
            <person name="Li L."/>
            <person name="Wei W."/>
            <person name="Wang X."/>
            <person name="Wang C."/>
            <person name="Yang T."/>
            <person name="Huo Q."/>
            <person name="Li W."/>
            <person name="Guo W."/>
            <person name="Chen H."/>
            <person name="Zhou L."/>
            <person name="Ni X."/>
            <person name="Tian J."/>
            <person name="Zhou Y."/>
            <person name="Sheng Y."/>
            <person name="Liu T."/>
            <person name="Pan Y."/>
            <person name="Xia L."/>
            <person name="Li J."/>
            <person name="Zhao F."/>
            <person name="Cao W."/>
        </authorList>
    </citation>
    <scope>NUCLEOTIDE SEQUENCE</scope>
    <source>
        <strain evidence="1">Hyas-2018</strain>
    </source>
</reference>
<accession>A0ACB7T7V8</accession>
<proteinExistence type="predicted"/>
<keyword evidence="2" id="KW-1185">Reference proteome</keyword>
<name>A0ACB7T7V8_HYAAI</name>
<evidence type="ECO:0000313" key="2">
    <source>
        <dbReference type="Proteomes" id="UP000821845"/>
    </source>
</evidence>
<dbReference type="Proteomes" id="UP000821845">
    <property type="component" value="Chromosome 10"/>
</dbReference>
<dbReference type="EMBL" id="CM023490">
    <property type="protein sequence ID" value="KAH6942201.1"/>
    <property type="molecule type" value="Genomic_DNA"/>
</dbReference>
<sequence>MQGFSLGRSTIRSFLLTHRARRCVACHRRCCCNKGPSKVSQLQYKATLPGTMGKEVVLESPGTVHRHHHRQTTTANGFHRATGHQLLNKKKYCQPRVKQPHSVPNGTSRTPTMRHDAILFSNLKPREFAQEVVGKTNKNDLDNPFYIVDIDDVLYKVDLWRKSVPRVKPFYAVKCNDNPIVLEVLAGLGLGFDCASLAEIEAIMSLGVDPSRIIYAHPQKHVSYLHRAHELGVDLMTFDCAEELYKVKEHHPCARLVLRLKIDNKKAWFGMGDKFGCSEVEAINLLQLAKELDLSVVGVCFHVGSSNQDPGAFTGAIAAARRTFDAGRHLGFDLRLLDIGGGYPGEKGLENVFLKTADIINAGLDKHFPESYGVSIISEPGTFFVASAFTIYTKIIGKRLNESYDDSRPKERMYYVNESVYKSFVVSLFNDEPVEPEPLQDVEGPLHPSIVWGITCDGVDKIKAVCKLPELAVGEWLYFENMGAYTITINSPFNGFPSADVHYRASKIVEDHLRRKKLILSILDTA</sequence>
<gene>
    <name evidence="1" type="ORF">HPB50_001770</name>
</gene>